<dbReference type="Pfam" id="PF19291">
    <property type="entry name" value="TREH_N"/>
    <property type="match status" value="1"/>
</dbReference>
<organism evidence="14 15">
    <name type="scientific">Amantichitinum ursilacus</name>
    <dbReference type="NCBI Taxonomy" id="857265"/>
    <lineage>
        <taxon>Bacteria</taxon>
        <taxon>Pseudomonadati</taxon>
        <taxon>Pseudomonadota</taxon>
        <taxon>Betaproteobacteria</taxon>
        <taxon>Neisseriales</taxon>
        <taxon>Chitinibacteraceae</taxon>
        <taxon>Amantichitinum</taxon>
    </lineage>
</organism>
<evidence type="ECO:0000256" key="2">
    <source>
        <dbReference type="ARBA" id="ARBA00006188"/>
    </source>
</evidence>
<evidence type="ECO:0000256" key="9">
    <source>
        <dbReference type="ARBA" id="ARBA00031637"/>
    </source>
</evidence>
<dbReference type="STRING" id="857265.WG78_15065"/>
<keyword evidence="5 14" id="KW-0378">Hydrolase</keyword>
<dbReference type="InterPro" id="IPR045582">
    <property type="entry name" value="Trehalase-like_N"/>
</dbReference>
<accession>A0A0N0XJ63</accession>
<dbReference type="Proteomes" id="UP000037939">
    <property type="component" value="Unassembled WGS sequence"/>
</dbReference>
<comment type="catalytic activity">
    <reaction evidence="1">
        <text>alpha,alpha-trehalose + H2O = alpha-D-glucose + beta-D-glucose</text>
        <dbReference type="Rhea" id="RHEA:32675"/>
        <dbReference type="ChEBI" id="CHEBI:15377"/>
        <dbReference type="ChEBI" id="CHEBI:15903"/>
        <dbReference type="ChEBI" id="CHEBI:16551"/>
        <dbReference type="ChEBI" id="CHEBI:17925"/>
        <dbReference type="EC" id="3.2.1.28"/>
    </reaction>
</comment>
<dbReference type="AlphaFoldDB" id="A0A0N0XJ63"/>
<feature type="domain" description="GH15-like" evidence="12">
    <location>
        <begin position="217"/>
        <end position="579"/>
    </location>
</feature>
<dbReference type="OrthoDB" id="3902805at2"/>
<dbReference type="SUPFAM" id="SSF48208">
    <property type="entry name" value="Six-hairpin glycosidases"/>
    <property type="match status" value="1"/>
</dbReference>
<evidence type="ECO:0000256" key="8">
    <source>
        <dbReference type="ARBA" id="ARBA00030473"/>
    </source>
</evidence>
<gene>
    <name evidence="14" type="ORF">WG78_15065</name>
</gene>
<keyword evidence="15" id="KW-1185">Reference proteome</keyword>
<dbReference type="InterPro" id="IPR008928">
    <property type="entry name" value="6-hairpin_glycosidase_sf"/>
</dbReference>
<name>A0A0N0XJ63_9NEIS</name>
<reference evidence="14 15" key="1">
    <citation type="submission" date="2015-07" db="EMBL/GenBank/DDBJ databases">
        <title>Draft genome sequence of the Amantichitinum ursilacus IGB-41, a new chitin-degrading bacterium.</title>
        <authorList>
            <person name="Kirstahler P."/>
            <person name="Guenther M."/>
            <person name="Grumaz C."/>
            <person name="Rupp S."/>
            <person name="Zibek S."/>
            <person name="Sohn K."/>
        </authorList>
    </citation>
    <scope>NUCLEOTIDE SEQUENCE [LARGE SCALE GENOMIC DNA]</scope>
    <source>
        <strain evidence="14 15">IGB-41</strain>
    </source>
</reference>
<dbReference type="PATRIC" id="fig|857265.3.peg.3100"/>
<dbReference type="Pfam" id="PF00723">
    <property type="entry name" value="Glyco_hydro_15"/>
    <property type="match status" value="1"/>
</dbReference>
<comment type="similarity">
    <text evidence="2">Belongs to the glycosyl hydrolase 15 family.</text>
</comment>
<evidence type="ECO:0000256" key="6">
    <source>
        <dbReference type="ARBA" id="ARBA00023277"/>
    </source>
</evidence>
<sequence length="596" mass="66023">MPSRIEDYALLGDCETAALVSKAGSIDWLCWPRFDSSACFAALLGNDDHGCWRIAPVDGQFVQRAYRPGTLILDTEFSTATGRVRITDFMPLRDEHSHLIRLVEGLEGEVEMELLLRLRFDMGLTVPWVRQLPEADGIHAVAGPDMVVLRTPIELDGVDLSTVARFKVSAGQVVPFTLSYGPSHLDVPPGIDVNHALAHCEQEWRQWSDRCLHVGPFAETVKRSLITLKALTYAPTGAIIAAATTSLPEALGGVRNWDYRFCWLRDATLTVMTLLRAGYVEEAAAWRSWLVRAVAGTADQIQIMYGIAGERMLDEKEIPWLPGYANSAPVRIGNQAATQLQLDTYGELMDALYQARRGGLAADDDAWSLQCNLLERLERIWQQPDEGIWEVRGGAQQFTSSKMMAWVAVDRCIKTAEQFDMKGPVEHWKQLRDQMHADVCAQGFNAELNSFVQVYGGDQLDASLLGLALVGFLPPDDPRIIGTVAAVEKYLLQDGLVLRYRTAESRDGLPPGEGAFLACSFWLADNWVLQGRMEEASALYEHLLSLRNDLGLLSEEYDPVGKQMLGNFPQAFSHMSIVFTAYGLTGDGPMVGERAS</sequence>
<evidence type="ECO:0000256" key="11">
    <source>
        <dbReference type="ARBA" id="ARBA00060615"/>
    </source>
</evidence>
<dbReference type="PANTHER" id="PTHR31616:SF0">
    <property type="entry name" value="GLUCAN 1,4-ALPHA-GLUCOSIDASE"/>
    <property type="match status" value="1"/>
</dbReference>
<dbReference type="GO" id="GO:0005993">
    <property type="term" value="P:trehalose catabolic process"/>
    <property type="evidence" value="ECO:0007669"/>
    <property type="project" value="UniProtKB-ARBA"/>
</dbReference>
<dbReference type="EC" id="3.2.1.28" evidence="3"/>
<dbReference type="InterPro" id="IPR011613">
    <property type="entry name" value="GH15-like"/>
</dbReference>
<dbReference type="InterPro" id="IPR012341">
    <property type="entry name" value="6hp_glycosidase-like_sf"/>
</dbReference>
<evidence type="ECO:0000256" key="1">
    <source>
        <dbReference type="ARBA" id="ARBA00001576"/>
    </source>
</evidence>
<keyword evidence="7 14" id="KW-0326">Glycosidase</keyword>
<evidence type="ECO:0000256" key="7">
    <source>
        <dbReference type="ARBA" id="ARBA00023295"/>
    </source>
</evidence>
<dbReference type="Gene3D" id="1.50.10.10">
    <property type="match status" value="1"/>
</dbReference>
<evidence type="ECO:0000313" key="14">
    <source>
        <dbReference type="EMBL" id="KPC51914.1"/>
    </source>
</evidence>
<dbReference type="PANTHER" id="PTHR31616">
    <property type="entry name" value="TREHALASE"/>
    <property type="match status" value="1"/>
</dbReference>
<evidence type="ECO:0000256" key="4">
    <source>
        <dbReference type="ARBA" id="ARBA00019905"/>
    </source>
</evidence>
<proteinExistence type="inferred from homology"/>
<dbReference type="GO" id="GO:0004555">
    <property type="term" value="F:alpha,alpha-trehalase activity"/>
    <property type="evidence" value="ECO:0007669"/>
    <property type="project" value="UniProtKB-EC"/>
</dbReference>
<protein>
    <recommendedName>
        <fullName evidence="4">Trehalase</fullName>
        <ecNumber evidence="3">3.2.1.28</ecNumber>
    </recommendedName>
    <alternativeName>
        <fullName evidence="8">Alpha,alpha-trehalase</fullName>
    </alternativeName>
    <alternativeName>
        <fullName evidence="9">Alpha,alpha-trehalose glucohydrolase</fullName>
    </alternativeName>
</protein>
<dbReference type="RefSeq" id="WP_053938650.1">
    <property type="nucleotide sequence ID" value="NZ_LAQT01000012.1"/>
</dbReference>
<keyword evidence="6" id="KW-0119">Carbohydrate metabolism</keyword>
<comment type="caution">
    <text evidence="14">The sequence shown here is derived from an EMBL/GenBank/DDBJ whole genome shotgun (WGS) entry which is preliminary data.</text>
</comment>
<comment type="pathway">
    <text evidence="11">Glycan degradation; trehalose degradation; D-glucose from alpha,alpha-trehalose: step 1/1.</text>
</comment>
<evidence type="ECO:0000256" key="3">
    <source>
        <dbReference type="ARBA" id="ARBA00012757"/>
    </source>
</evidence>
<comment type="cofactor">
    <cofactor evidence="10">
        <name>phosphate</name>
        <dbReference type="ChEBI" id="CHEBI:43474"/>
    </cofactor>
</comment>
<evidence type="ECO:0000256" key="5">
    <source>
        <dbReference type="ARBA" id="ARBA00022801"/>
    </source>
</evidence>
<dbReference type="FunFam" id="1.50.10.10:FF:000005">
    <property type="entry name" value="Glycosyl hydrolase, glucoamylase"/>
    <property type="match status" value="1"/>
</dbReference>
<dbReference type="EMBL" id="LAQT01000012">
    <property type="protein sequence ID" value="KPC51914.1"/>
    <property type="molecule type" value="Genomic_DNA"/>
</dbReference>
<evidence type="ECO:0000259" key="12">
    <source>
        <dbReference type="Pfam" id="PF00723"/>
    </source>
</evidence>
<evidence type="ECO:0000256" key="10">
    <source>
        <dbReference type="ARBA" id="ARBA00053030"/>
    </source>
</evidence>
<evidence type="ECO:0000313" key="15">
    <source>
        <dbReference type="Proteomes" id="UP000037939"/>
    </source>
</evidence>
<feature type="domain" description="Trehalase-like N-terminal" evidence="13">
    <location>
        <begin position="3"/>
        <end position="183"/>
    </location>
</feature>
<evidence type="ECO:0000259" key="13">
    <source>
        <dbReference type="Pfam" id="PF19291"/>
    </source>
</evidence>